<dbReference type="EMBL" id="CAJVQB010147697">
    <property type="protein sequence ID" value="CAG8855289.1"/>
    <property type="molecule type" value="Genomic_DNA"/>
</dbReference>
<feature type="non-terminal residue" evidence="1">
    <location>
        <position position="1"/>
    </location>
</feature>
<dbReference type="CDD" id="cd18809">
    <property type="entry name" value="SF1_C_RecD"/>
    <property type="match status" value="1"/>
</dbReference>
<organism evidence="1 2">
    <name type="scientific">Gigaspora margarita</name>
    <dbReference type="NCBI Taxonomy" id="4874"/>
    <lineage>
        <taxon>Eukaryota</taxon>
        <taxon>Fungi</taxon>
        <taxon>Fungi incertae sedis</taxon>
        <taxon>Mucoromycota</taxon>
        <taxon>Glomeromycotina</taxon>
        <taxon>Glomeromycetes</taxon>
        <taxon>Diversisporales</taxon>
        <taxon>Gigasporaceae</taxon>
        <taxon>Gigaspora</taxon>
    </lineage>
</organism>
<reference evidence="1 2" key="1">
    <citation type="submission" date="2021-06" db="EMBL/GenBank/DDBJ databases">
        <authorList>
            <person name="Kallberg Y."/>
            <person name="Tangrot J."/>
            <person name="Rosling A."/>
        </authorList>
    </citation>
    <scope>NUCLEOTIDE SEQUENCE [LARGE SCALE GENOMIC DNA]</scope>
    <source>
        <strain evidence="1 2">120-4 pot B 10/14</strain>
    </source>
</reference>
<feature type="non-terminal residue" evidence="1">
    <location>
        <position position="105"/>
    </location>
</feature>
<sequence>LIEIKVLKQNNFANISETHLIPRINFYFQPDYCSWTVYRKQFSLRLAYSTTFNSCQGLTLNRAVIDLRTNVFAHGQLYTAISRVKDRNHALILLPENNSEAKTVN</sequence>
<evidence type="ECO:0000313" key="1">
    <source>
        <dbReference type="EMBL" id="CAG8855289.1"/>
    </source>
</evidence>
<dbReference type="PANTHER" id="PTHR23274:SF11">
    <property type="entry name" value="ATP-DEPENDENT DNA HELICASE PIF1"/>
    <property type="match status" value="1"/>
</dbReference>
<protein>
    <submittedName>
        <fullName evidence="1">9793_t:CDS:1</fullName>
    </submittedName>
</protein>
<dbReference type="SUPFAM" id="SSF52540">
    <property type="entry name" value="P-loop containing nucleoside triphosphate hydrolases"/>
    <property type="match status" value="1"/>
</dbReference>
<gene>
    <name evidence="1" type="ORF">GMARGA_LOCUS44110</name>
</gene>
<dbReference type="PANTHER" id="PTHR23274">
    <property type="entry name" value="DNA HELICASE-RELATED"/>
    <property type="match status" value="1"/>
</dbReference>
<keyword evidence="2" id="KW-1185">Reference proteome</keyword>
<evidence type="ECO:0000313" key="2">
    <source>
        <dbReference type="Proteomes" id="UP000789901"/>
    </source>
</evidence>
<name>A0ABN7XJ76_GIGMA</name>
<accession>A0ABN7XJ76</accession>
<proteinExistence type="predicted"/>
<dbReference type="Proteomes" id="UP000789901">
    <property type="component" value="Unassembled WGS sequence"/>
</dbReference>
<comment type="caution">
    <text evidence="1">The sequence shown here is derived from an EMBL/GenBank/DDBJ whole genome shotgun (WGS) entry which is preliminary data.</text>
</comment>
<dbReference type="InterPro" id="IPR027417">
    <property type="entry name" value="P-loop_NTPase"/>
</dbReference>